<dbReference type="InterPro" id="IPR013694">
    <property type="entry name" value="VIT"/>
</dbReference>
<dbReference type="InterPro" id="IPR011990">
    <property type="entry name" value="TPR-like_helical_dom_sf"/>
</dbReference>
<evidence type="ECO:0000259" key="3">
    <source>
        <dbReference type="PROSITE" id="PS51468"/>
    </source>
</evidence>
<evidence type="ECO:0000313" key="5">
    <source>
        <dbReference type="Proteomes" id="UP001500459"/>
    </source>
</evidence>
<feature type="coiled-coil region" evidence="2">
    <location>
        <begin position="527"/>
        <end position="597"/>
    </location>
</feature>
<dbReference type="InterPro" id="IPR019734">
    <property type="entry name" value="TPR_rpt"/>
</dbReference>
<dbReference type="InterPro" id="IPR019220">
    <property type="entry name" value="DUF2135"/>
</dbReference>
<protein>
    <recommendedName>
        <fullName evidence="3">VIT domain-containing protein</fullName>
    </recommendedName>
</protein>
<reference evidence="5" key="1">
    <citation type="journal article" date="2019" name="Int. J. Syst. Evol. Microbiol.">
        <title>The Global Catalogue of Microorganisms (GCM) 10K type strain sequencing project: providing services to taxonomists for standard genome sequencing and annotation.</title>
        <authorList>
            <consortium name="The Broad Institute Genomics Platform"/>
            <consortium name="The Broad Institute Genome Sequencing Center for Infectious Disease"/>
            <person name="Wu L."/>
            <person name="Ma J."/>
        </authorList>
    </citation>
    <scope>NUCLEOTIDE SEQUENCE [LARGE SCALE GENOMIC DNA]</scope>
    <source>
        <strain evidence="5">JCM 17106</strain>
    </source>
</reference>
<feature type="domain" description="VIT" evidence="3">
    <location>
        <begin position="7"/>
        <end position="135"/>
    </location>
</feature>
<dbReference type="Gene3D" id="2.60.120.380">
    <property type="match status" value="1"/>
</dbReference>
<keyword evidence="5" id="KW-1185">Reference proteome</keyword>
<dbReference type="RefSeq" id="WP_344926022.1">
    <property type="nucleotide sequence ID" value="NZ_BAABCW010000004.1"/>
</dbReference>
<dbReference type="SUPFAM" id="SSF49464">
    <property type="entry name" value="Carboxypeptidase regulatory domain-like"/>
    <property type="match status" value="1"/>
</dbReference>
<proteinExistence type="predicted"/>
<evidence type="ECO:0000256" key="2">
    <source>
        <dbReference type="SAM" id="Coils"/>
    </source>
</evidence>
<dbReference type="Pfam" id="PF13715">
    <property type="entry name" value="CarbopepD_reg_2"/>
    <property type="match status" value="1"/>
</dbReference>
<keyword evidence="1" id="KW-0802">TPR repeat</keyword>
<dbReference type="EMBL" id="BAABCW010000004">
    <property type="protein sequence ID" value="GAA4114753.1"/>
    <property type="molecule type" value="Genomic_DNA"/>
</dbReference>
<accession>A0ABP7XFR6</accession>
<evidence type="ECO:0000313" key="4">
    <source>
        <dbReference type="EMBL" id="GAA4114753.1"/>
    </source>
</evidence>
<keyword evidence="2" id="KW-0175">Coiled coil</keyword>
<name>A0ABP7XFR6_9FLAO</name>
<sequence>MHSISILGQAALIKMEEDEGISIKEISIEAKIIGDIGITTYTIEVFNNLDMQLSGELQFPLSDHQTIIGYSLDIDGTLRKAVGVDKTKGQTAYEEIVSRGIDPGLLEKTEGNNFKTRIYPIPAKGSRIIALEILDTFVWNQGGFEFTAMLDFKEKIDKKSVHIDFIGFSENLRLENISSFELKKEKGVISLMSDSTKNIAITIVPERKHFGFYQQYQDEYFYYTSVATPVSDKVMVIPQSINILWDCSRSRKGLVTKEIEFIKALAKKVKTFDINIILFNSSVVEEKNIKIRNGKTKKLEKFLTNIKYDGATQYGCINQLPNADINILCSDGLSNFGNDHFINTDIPTFTIASQTTINPSKLQSVARDNAGVYIHLENQSISSSVALMLYPSNVFSGYLEESIKEQYPRINAKVVSTQFRSIARGDKSEVISPKFRVNTSAEHVVIPIAIAKEVIDLKRMFVIQKVQELSLYPTKHKEQLLLLGLKYHLITDYTSLIVLETLEDYIDNEILPPITEWQQLYLDNLQLAKMNKELKVLDTKRDQVDELEDLLTWQFPEKAKEIEANFKKIDNDLEHDEDKLEAKYDTLEHDLDAIQSLNLPEQSQPIIDEPSKESGNMNAKVTATATLRDGIFLVTGTIATKADNMGLPGVNIIIKGTAEGTTTDFDGNFSIEVPLHSILVYQYIGYQTLEKEVVDGAHTEDFFGDQAQLDEIVVVGYGYANVQKYKNPDDFLKNAPDVDNYQVFRYGKELFIKKKENHVVLGANPLVFEDYEEYDFSNIEWEYGVDELEYLDWEDVFSLEIIPPLVATGLVGDLGRDGIIFVYTKDYVADDMIKIPIEINKYIDHRLSKKVWTDMPASLEKIQKYAPEKRYEKYMEITEKEKQAVGFYIIAGSLFAEDDPATASKIWSNIAEIQLDNQENIRTLAYQLRSIGRYKEAIPFFEKILELRPDQPIAYRDLAVTYSLDKKYLKAIAILENALDGDWIERNADPYDYVEVLNTLYNDYNNILKKKSDKVVNEYTISADLRVVLTWTSNDTDIDLHLITPSGDDFYYSNDESDTIRYNTDITDGFGPEEILVKTADKGTYTVLVDFYADREQTIHGPVGLTIEMYKYFGTEKEERTEKVLTLTKEADNVLGATIKF</sequence>
<dbReference type="Pfam" id="PF09906">
    <property type="entry name" value="DUF2135"/>
    <property type="match status" value="1"/>
</dbReference>
<dbReference type="Proteomes" id="UP001500459">
    <property type="component" value="Unassembled WGS sequence"/>
</dbReference>
<gene>
    <name evidence="4" type="ORF">GCM10022393_14450</name>
</gene>
<dbReference type="Gene3D" id="1.25.40.10">
    <property type="entry name" value="Tetratricopeptide repeat domain"/>
    <property type="match status" value="1"/>
</dbReference>
<dbReference type="SMART" id="SM00609">
    <property type="entry name" value="VIT"/>
    <property type="match status" value="1"/>
</dbReference>
<dbReference type="InterPro" id="IPR008969">
    <property type="entry name" value="CarboxyPept-like_regulatory"/>
</dbReference>
<feature type="repeat" description="TPR" evidence="1">
    <location>
        <begin position="918"/>
        <end position="951"/>
    </location>
</feature>
<comment type="caution">
    <text evidence="4">The sequence shown here is derived from an EMBL/GenBank/DDBJ whole genome shotgun (WGS) entry which is preliminary data.</text>
</comment>
<dbReference type="Pfam" id="PF08487">
    <property type="entry name" value="VIT"/>
    <property type="match status" value="1"/>
</dbReference>
<organism evidence="4 5">
    <name type="scientific">Aquimarina addita</name>
    <dbReference type="NCBI Taxonomy" id="870485"/>
    <lineage>
        <taxon>Bacteria</taxon>
        <taxon>Pseudomonadati</taxon>
        <taxon>Bacteroidota</taxon>
        <taxon>Flavobacteriia</taxon>
        <taxon>Flavobacteriales</taxon>
        <taxon>Flavobacteriaceae</taxon>
        <taxon>Aquimarina</taxon>
    </lineage>
</organism>
<dbReference type="PROSITE" id="PS50005">
    <property type="entry name" value="TPR"/>
    <property type="match status" value="1"/>
</dbReference>
<dbReference type="SUPFAM" id="SSF48452">
    <property type="entry name" value="TPR-like"/>
    <property type="match status" value="1"/>
</dbReference>
<evidence type="ECO:0000256" key="1">
    <source>
        <dbReference type="PROSITE-ProRule" id="PRU00339"/>
    </source>
</evidence>
<dbReference type="PROSITE" id="PS51468">
    <property type="entry name" value="VIT"/>
    <property type="match status" value="1"/>
</dbReference>